<protein>
    <submittedName>
        <fullName evidence="1">Nucleotidyltransferase</fullName>
    </submittedName>
</protein>
<comment type="caution">
    <text evidence="1">The sequence shown here is derived from an EMBL/GenBank/DDBJ whole genome shotgun (WGS) entry which is preliminary data.</text>
</comment>
<gene>
    <name evidence="1" type="ORF">J2S17_003174</name>
</gene>
<evidence type="ECO:0000313" key="1">
    <source>
        <dbReference type="EMBL" id="MDQ0271286.1"/>
    </source>
</evidence>
<name>A0ABU0AJ53_9BACI</name>
<dbReference type="EMBL" id="JAUSUB010000014">
    <property type="protein sequence ID" value="MDQ0271286.1"/>
    <property type="molecule type" value="Genomic_DNA"/>
</dbReference>
<dbReference type="Proteomes" id="UP001238088">
    <property type="component" value="Unassembled WGS sequence"/>
</dbReference>
<dbReference type="InterPro" id="IPR043519">
    <property type="entry name" value="NT_sf"/>
</dbReference>
<accession>A0ABU0AJ53</accession>
<dbReference type="SUPFAM" id="SSF81301">
    <property type="entry name" value="Nucleotidyltransferase"/>
    <property type="match status" value="1"/>
</dbReference>
<sequence length="162" mass="18754">MLYQEQIIKTVTLKSKLDEKISACMMYGSFTKGEGDQFSDVEFYVFVKEEQFSSFDSSHWINEIAPNDLLLENEYGTEVVIFTHLVRGEFHFLPESKMDIIESFKPTGVFPNTDSMFIYDRTGKLKPLLKFLGGSGPYRSTNENVNYAFNCIMIIKLLNFDY</sequence>
<dbReference type="Gene3D" id="3.30.460.10">
    <property type="entry name" value="Beta Polymerase, domain 2"/>
    <property type="match status" value="1"/>
</dbReference>
<proteinExistence type="predicted"/>
<evidence type="ECO:0000313" key="2">
    <source>
        <dbReference type="Proteomes" id="UP001238088"/>
    </source>
</evidence>
<organism evidence="1 2">
    <name type="scientific">Cytobacillus purgationiresistens</name>
    <dbReference type="NCBI Taxonomy" id="863449"/>
    <lineage>
        <taxon>Bacteria</taxon>
        <taxon>Bacillati</taxon>
        <taxon>Bacillota</taxon>
        <taxon>Bacilli</taxon>
        <taxon>Bacillales</taxon>
        <taxon>Bacillaceae</taxon>
        <taxon>Cytobacillus</taxon>
    </lineage>
</organism>
<reference evidence="1 2" key="1">
    <citation type="submission" date="2023-07" db="EMBL/GenBank/DDBJ databases">
        <title>Genomic Encyclopedia of Type Strains, Phase IV (KMG-IV): sequencing the most valuable type-strain genomes for metagenomic binning, comparative biology and taxonomic classification.</title>
        <authorList>
            <person name="Goeker M."/>
        </authorList>
    </citation>
    <scope>NUCLEOTIDE SEQUENCE [LARGE SCALE GENOMIC DNA]</scope>
    <source>
        <strain evidence="1 2">DSM 23494</strain>
    </source>
</reference>
<dbReference type="RefSeq" id="WP_307476346.1">
    <property type="nucleotide sequence ID" value="NZ_JAUSUB010000014.1"/>
</dbReference>
<keyword evidence="2" id="KW-1185">Reference proteome</keyword>